<keyword evidence="3" id="KW-1003">Cell membrane</keyword>
<keyword evidence="6" id="KW-0915">Sodium</keyword>
<evidence type="ECO:0000256" key="9">
    <source>
        <dbReference type="ARBA" id="ARBA00023201"/>
    </source>
</evidence>
<feature type="domain" description="Cation/H+ exchanger transmembrane" evidence="11">
    <location>
        <begin position="14"/>
        <end position="393"/>
    </location>
</feature>
<evidence type="ECO:0000313" key="12">
    <source>
        <dbReference type="EMBL" id="BAP86307.1"/>
    </source>
</evidence>
<evidence type="ECO:0000256" key="2">
    <source>
        <dbReference type="ARBA" id="ARBA00022448"/>
    </source>
</evidence>
<dbReference type="Proteomes" id="UP000031620">
    <property type="component" value="Chromosome"/>
</dbReference>
<sequence length="527" mass="58355">MEFLMSSFVIVVAVAISNIIARYIHGISSTYINLIVGIIVGLIPFTNHLVLEFNDKIFMIFILAPLLFFEGQATPLMAVGKRTKSIVNTAVLLAAISAIIAAFVVHQFFNLMLPLALVIVAISTPTDATAFDSVVTGRKFSNSLGNTLKMESLFNDATGIILLQAAITWLTTGYLSFWASTGDFLFSAIGGIILGAGLAFAVVSFRQYFVRSSYNVISSQTLIYVLTPFCIYLLAEMLGVSGIIAVVTAGLVHNSEANRSRFSSPRQMHLGIQLINFVGEVLNSFVFVVLGISLVRIFANQYNTIMGSIKWLATGVLVYVLLWGCRYIYARLWVGDKKRQTASLFALGGVHGTVTLAMTFSISNQVSQYWFSFIVVVETVVIILSMLVPTIVFKFMLPIDVDEQNRPAQLEQLRHGMVEVGIKQIKTMDLSSVVRASVIYDLRDQIQKNTLGSFFKQWGAVTANKSVLTGLQSVEQRRALMQAFDAERDYLYDLAKRHVVNSDVVYEIYSEILLSESLVLDPRNQMI</sequence>
<feature type="transmembrane region" description="Helical" evidence="10">
    <location>
        <begin position="274"/>
        <end position="299"/>
    </location>
</feature>
<feature type="transmembrane region" description="Helical" evidence="10">
    <location>
        <begin position="223"/>
        <end position="253"/>
    </location>
</feature>
<dbReference type="Pfam" id="PF00999">
    <property type="entry name" value="Na_H_Exchanger"/>
    <property type="match status" value="1"/>
</dbReference>
<comment type="subcellular location">
    <subcellularLocation>
        <location evidence="1">Cell membrane</location>
        <topology evidence="1">Multi-pass membrane protein</topology>
    </subcellularLocation>
</comment>
<dbReference type="RefSeq" id="WP_041094362.1">
    <property type="nucleotide sequence ID" value="NZ_AP014680.1"/>
</dbReference>
<evidence type="ECO:0000256" key="5">
    <source>
        <dbReference type="ARBA" id="ARBA00022989"/>
    </source>
</evidence>
<feature type="transmembrane region" description="Helical" evidence="10">
    <location>
        <begin position="369"/>
        <end position="397"/>
    </location>
</feature>
<keyword evidence="9" id="KW-0739">Sodium transport</keyword>
<name>A0A0A1GVM7_9LACO</name>
<evidence type="ECO:0000313" key="13">
    <source>
        <dbReference type="Proteomes" id="UP000031620"/>
    </source>
</evidence>
<organism evidence="12 13">
    <name type="scientific">Paucilactobacillus hokkaidonensis JCM 18461</name>
    <dbReference type="NCBI Taxonomy" id="1291742"/>
    <lineage>
        <taxon>Bacteria</taxon>
        <taxon>Bacillati</taxon>
        <taxon>Bacillota</taxon>
        <taxon>Bacilli</taxon>
        <taxon>Lactobacillales</taxon>
        <taxon>Lactobacillaceae</taxon>
        <taxon>Paucilactobacillus</taxon>
    </lineage>
</organism>
<dbReference type="InterPro" id="IPR018422">
    <property type="entry name" value="Cation/H_exchanger_CPA1"/>
</dbReference>
<protein>
    <submittedName>
        <fullName evidence="12">Na+/H+ antiporter</fullName>
    </submittedName>
</protein>
<evidence type="ECO:0000256" key="6">
    <source>
        <dbReference type="ARBA" id="ARBA00023053"/>
    </source>
</evidence>
<feature type="transmembrane region" description="Helical" evidence="10">
    <location>
        <begin position="6"/>
        <end position="24"/>
    </location>
</feature>
<dbReference type="HOGENOM" id="CLU_005912_6_4_9"/>
<feature type="transmembrane region" description="Helical" evidence="10">
    <location>
        <begin position="86"/>
        <end position="109"/>
    </location>
</feature>
<dbReference type="PANTHER" id="PTHR10110">
    <property type="entry name" value="SODIUM/HYDROGEN EXCHANGER"/>
    <property type="match status" value="1"/>
</dbReference>
<dbReference type="KEGG" id="lho:LOOC260_118010"/>
<feature type="transmembrane region" description="Helical" evidence="10">
    <location>
        <begin position="31"/>
        <end position="51"/>
    </location>
</feature>
<proteinExistence type="predicted"/>
<keyword evidence="4 10" id="KW-0812">Transmembrane</keyword>
<dbReference type="PANTHER" id="PTHR10110:SF86">
    <property type="entry name" value="SODIUM_HYDROGEN EXCHANGER 7"/>
    <property type="match status" value="1"/>
</dbReference>
<dbReference type="AlphaFoldDB" id="A0A0A1GVM7"/>
<feature type="transmembrane region" description="Helical" evidence="10">
    <location>
        <begin position="311"/>
        <end position="329"/>
    </location>
</feature>
<dbReference type="GO" id="GO:0015386">
    <property type="term" value="F:potassium:proton antiporter activity"/>
    <property type="evidence" value="ECO:0007669"/>
    <property type="project" value="TreeGrafter"/>
</dbReference>
<evidence type="ECO:0000256" key="1">
    <source>
        <dbReference type="ARBA" id="ARBA00004651"/>
    </source>
</evidence>
<feature type="transmembrane region" description="Helical" evidence="10">
    <location>
        <begin position="184"/>
        <end position="203"/>
    </location>
</feature>
<dbReference type="GO" id="GO:0005886">
    <property type="term" value="C:plasma membrane"/>
    <property type="evidence" value="ECO:0007669"/>
    <property type="project" value="UniProtKB-SubCell"/>
</dbReference>
<feature type="transmembrane region" description="Helical" evidence="10">
    <location>
        <begin position="157"/>
        <end position="177"/>
    </location>
</feature>
<evidence type="ECO:0000256" key="10">
    <source>
        <dbReference type="SAM" id="Phobius"/>
    </source>
</evidence>
<keyword evidence="7" id="KW-0406">Ion transport</keyword>
<evidence type="ECO:0000256" key="4">
    <source>
        <dbReference type="ARBA" id="ARBA00022692"/>
    </source>
</evidence>
<dbReference type="EMBL" id="AP014680">
    <property type="protein sequence ID" value="BAP86307.1"/>
    <property type="molecule type" value="Genomic_DNA"/>
</dbReference>
<dbReference type="STRING" id="1291742.LOOC260_118010"/>
<keyword evidence="5 10" id="KW-1133">Transmembrane helix</keyword>
<feature type="transmembrane region" description="Helical" evidence="10">
    <location>
        <begin position="57"/>
        <end position="79"/>
    </location>
</feature>
<evidence type="ECO:0000259" key="11">
    <source>
        <dbReference type="Pfam" id="PF00999"/>
    </source>
</evidence>
<dbReference type="GO" id="GO:0051453">
    <property type="term" value="P:regulation of intracellular pH"/>
    <property type="evidence" value="ECO:0007669"/>
    <property type="project" value="TreeGrafter"/>
</dbReference>
<accession>A0A0A1GVM7</accession>
<gene>
    <name evidence="12" type="ORF">LOOC260_118010</name>
</gene>
<keyword evidence="8 10" id="KW-0472">Membrane</keyword>
<dbReference type="GO" id="GO:0098719">
    <property type="term" value="P:sodium ion import across plasma membrane"/>
    <property type="evidence" value="ECO:0007669"/>
    <property type="project" value="TreeGrafter"/>
</dbReference>
<evidence type="ECO:0000256" key="7">
    <source>
        <dbReference type="ARBA" id="ARBA00023065"/>
    </source>
</evidence>
<evidence type="ECO:0000256" key="8">
    <source>
        <dbReference type="ARBA" id="ARBA00023136"/>
    </source>
</evidence>
<dbReference type="GO" id="GO:0015385">
    <property type="term" value="F:sodium:proton antiporter activity"/>
    <property type="evidence" value="ECO:0007669"/>
    <property type="project" value="InterPro"/>
</dbReference>
<keyword evidence="2" id="KW-0813">Transport</keyword>
<dbReference type="InterPro" id="IPR006153">
    <property type="entry name" value="Cation/H_exchanger_TM"/>
</dbReference>
<evidence type="ECO:0000256" key="3">
    <source>
        <dbReference type="ARBA" id="ARBA00022475"/>
    </source>
</evidence>
<feature type="transmembrane region" description="Helical" evidence="10">
    <location>
        <begin position="341"/>
        <end position="363"/>
    </location>
</feature>
<reference evidence="12 13" key="1">
    <citation type="submission" date="2014-11" db="EMBL/GenBank/DDBJ databases">
        <title>Complete genome sequence and analysis of Lactobacillus hokkaidonensis LOOC260T.</title>
        <authorList>
            <person name="Tanizawa Y."/>
            <person name="Tohno M."/>
            <person name="Kaminuma E."/>
            <person name="Nakamura Y."/>
            <person name="Arita M."/>
        </authorList>
    </citation>
    <scope>NUCLEOTIDE SEQUENCE [LARGE SCALE GENOMIC DNA]</scope>
    <source>
        <strain evidence="12 13">LOOC260</strain>
    </source>
</reference>